<protein>
    <submittedName>
        <fullName evidence="1">Uncharacterized protein</fullName>
    </submittedName>
</protein>
<sequence>MERKERRGLLMPPPPRLRFELHPTLAVSPYLTALPYIPAAGARPRLHTSLTSRTAGALRCC</sequence>
<proteinExistence type="predicted"/>
<accession>A0A0E0KST7</accession>
<organism evidence="1">
    <name type="scientific">Oryza punctata</name>
    <name type="common">Red rice</name>
    <dbReference type="NCBI Taxonomy" id="4537"/>
    <lineage>
        <taxon>Eukaryota</taxon>
        <taxon>Viridiplantae</taxon>
        <taxon>Streptophyta</taxon>
        <taxon>Embryophyta</taxon>
        <taxon>Tracheophyta</taxon>
        <taxon>Spermatophyta</taxon>
        <taxon>Magnoliopsida</taxon>
        <taxon>Liliopsida</taxon>
        <taxon>Poales</taxon>
        <taxon>Poaceae</taxon>
        <taxon>BOP clade</taxon>
        <taxon>Oryzoideae</taxon>
        <taxon>Oryzeae</taxon>
        <taxon>Oryzinae</taxon>
        <taxon>Oryza</taxon>
    </lineage>
</organism>
<dbReference type="EnsemblPlants" id="OPUNC04G16400.1">
    <property type="protein sequence ID" value="OPUNC04G16400.1"/>
    <property type="gene ID" value="OPUNC04G16400"/>
</dbReference>
<dbReference type="AlphaFoldDB" id="A0A0E0KST7"/>
<name>A0A0E0KST7_ORYPU</name>
<dbReference type="Proteomes" id="UP000026962">
    <property type="component" value="Chromosome 4"/>
</dbReference>
<reference evidence="1" key="2">
    <citation type="submission" date="2018-05" db="EMBL/GenBank/DDBJ databases">
        <title>OpunRS2 (Oryza punctata Reference Sequence Version 2).</title>
        <authorList>
            <person name="Zhang J."/>
            <person name="Kudrna D."/>
            <person name="Lee S."/>
            <person name="Talag J."/>
            <person name="Welchert J."/>
            <person name="Wing R.A."/>
        </authorList>
    </citation>
    <scope>NUCLEOTIDE SEQUENCE [LARGE SCALE GENOMIC DNA]</scope>
</reference>
<dbReference type="HOGENOM" id="CLU_2926703_0_0_1"/>
<keyword evidence="2" id="KW-1185">Reference proteome</keyword>
<reference evidence="1" key="1">
    <citation type="submission" date="2015-04" db="UniProtKB">
        <authorList>
            <consortium name="EnsemblPlants"/>
        </authorList>
    </citation>
    <scope>IDENTIFICATION</scope>
</reference>
<dbReference type="Gramene" id="OPUNC04G16400.1">
    <property type="protein sequence ID" value="OPUNC04G16400.1"/>
    <property type="gene ID" value="OPUNC04G16400"/>
</dbReference>
<evidence type="ECO:0000313" key="2">
    <source>
        <dbReference type="Proteomes" id="UP000026962"/>
    </source>
</evidence>
<evidence type="ECO:0000313" key="1">
    <source>
        <dbReference type="EnsemblPlants" id="OPUNC04G16400.1"/>
    </source>
</evidence>